<dbReference type="EMBL" id="JAGQHR010000896">
    <property type="protein sequence ID" value="MCA9729911.1"/>
    <property type="molecule type" value="Genomic_DNA"/>
</dbReference>
<evidence type="ECO:0000313" key="1">
    <source>
        <dbReference type="EMBL" id="MCA9729911.1"/>
    </source>
</evidence>
<organism evidence="1 2">
    <name type="scientific">Eiseniibacteriota bacterium</name>
    <dbReference type="NCBI Taxonomy" id="2212470"/>
    <lineage>
        <taxon>Bacteria</taxon>
        <taxon>Candidatus Eiseniibacteriota</taxon>
    </lineage>
</organism>
<reference evidence="1" key="1">
    <citation type="submission" date="2020-04" db="EMBL/GenBank/DDBJ databases">
        <authorList>
            <person name="Zhang T."/>
        </authorList>
    </citation>
    <scope>NUCLEOTIDE SEQUENCE</scope>
    <source>
        <strain evidence="1">HKST-UBA01</strain>
    </source>
</reference>
<feature type="non-terminal residue" evidence="1">
    <location>
        <position position="1"/>
    </location>
</feature>
<dbReference type="InterPro" id="IPR036322">
    <property type="entry name" value="WD40_repeat_dom_sf"/>
</dbReference>
<evidence type="ECO:0000313" key="2">
    <source>
        <dbReference type="Proteomes" id="UP000697710"/>
    </source>
</evidence>
<proteinExistence type="predicted"/>
<dbReference type="InterPro" id="IPR015943">
    <property type="entry name" value="WD40/YVTN_repeat-like_dom_sf"/>
</dbReference>
<gene>
    <name evidence="1" type="ORF">KC729_19665</name>
</gene>
<accession>A0A956RQQ1</accession>
<dbReference type="Gene3D" id="2.130.10.10">
    <property type="entry name" value="YVTN repeat-like/Quinoprotein amine dehydrogenase"/>
    <property type="match status" value="1"/>
</dbReference>
<dbReference type="SUPFAM" id="SSF50978">
    <property type="entry name" value="WD40 repeat-like"/>
    <property type="match status" value="1"/>
</dbReference>
<protein>
    <recommendedName>
        <fullName evidence="3">WD40 repeat domain-containing protein</fullName>
    </recommendedName>
</protein>
<dbReference type="SUPFAM" id="SSF69322">
    <property type="entry name" value="Tricorn protease domain 2"/>
    <property type="match status" value="1"/>
</dbReference>
<dbReference type="Proteomes" id="UP000697710">
    <property type="component" value="Unassembled WGS sequence"/>
</dbReference>
<reference evidence="1" key="2">
    <citation type="journal article" date="2021" name="Microbiome">
        <title>Successional dynamics and alternative stable states in a saline activated sludge microbial community over 9 years.</title>
        <authorList>
            <person name="Wang Y."/>
            <person name="Ye J."/>
            <person name="Ju F."/>
            <person name="Liu L."/>
            <person name="Boyd J.A."/>
            <person name="Deng Y."/>
            <person name="Parks D.H."/>
            <person name="Jiang X."/>
            <person name="Yin X."/>
            <person name="Woodcroft B.J."/>
            <person name="Tyson G.W."/>
            <person name="Hugenholtz P."/>
            <person name="Polz M.F."/>
            <person name="Zhang T."/>
        </authorList>
    </citation>
    <scope>NUCLEOTIDE SEQUENCE</scope>
    <source>
        <strain evidence="1">HKST-UBA01</strain>
    </source>
</reference>
<feature type="non-terminal residue" evidence="1">
    <location>
        <position position="674"/>
    </location>
</feature>
<evidence type="ECO:0008006" key="3">
    <source>
        <dbReference type="Google" id="ProtNLM"/>
    </source>
</evidence>
<dbReference type="AlphaFoldDB" id="A0A956RQQ1"/>
<sequence length="674" mass="70106">LSRDGSVIYAGAIDRLLVFSAETGQQLGVLGGIAAFSLDYAGGAGDDTECLVVSDPSQQKLLRVDVSDPSNPVIVGSDNLPGFQTLVRSDSNPAGVGGLIGSTTGTDLSAFAGSGCGTPATINGGASGSFNTLDVWSEPAPVTGTGLLMVDGGPNGLDVRDDWGNFLGGVTGAPVEAATFLTVDRVAYATPTQIKLADVSDPAHPTDVGWTDVAGVTALERSSSDRLWASSTDSRIHLLDTSTLEARLRLAADAAIEQLTAAPQSPGVQKLAARSGSEIHLFRDGDFVIEPTAFYPFAGNGLGGRRTSVDGTELLVIADLDKLQLIDVLTGEVLDDVTQGAHAFDVQNDKVVALKNGEIRAYEIDPNLLQLTLLATLFIGTPYIDGLEIDENGSLIAAGGTNDMITVVELNDLGLEVKLTVPAPSGLTCHDISSQILVAGGTGGSITWDISDLANPVTKDTDPTPVTAVCVANLDGDSDPDEILSAQDILRLREVRINGVKDLGEIDAQLEQVIDRIRVQGPPVRAQGGSDPAVVYAASSGRVVAVDVTDPAAAVVLGSFADPDVFIRGLDVADDGLYLMQPDGASVLPLHRPETSTDVDTNPELPSGFDAVLSAAWPNPASTACDISWSQPEGASASLTVFDARGKRVRRLDPDVVDDASRTAHWDTRDEDGR</sequence>
<name>A0A956RQQ1_UNCEI</name>
<comment type="caution">
    <text evidence="1">The sequence shown here is derived from an EMBL/GenBank/DDBJ whole genome shotgun (WGS) entry which is preliminary data.</text>
</comment>